<evidence type="ECO:0000313" key="3">
    <source>
        <dbReference type="Proteomes" id="UP000035955"/>
    </source>
</evidence>
<protein>
    <submittedName>
        <fullName evidence="2">Uncharacterized protein</fullName>
    </submittedName>
</protein>
<feature type="compositionally biased region" description="Basic residues" evidence="1">
    <location>
        <begin position="57"/>
        <end position="70"/>
    </location>
</feature>
<dbReference type="PATRIC" id="fig|298794.3.peg.2854"/>
<gene>
    <name evidence="2" type="ORF">VQ02_25970</name>
</gene>
<reference evidence="2 3" key="1">
    <citation type="submission" date="2015-03" db="EMBL/GenBank/DDBJ databases">
        <title>Genome sequencing of Methylobacterium variabile DSM 16961.</title>
        <authorList>
            <person name="Chaudhry V."/>
            <person name="Patil P.B."/>
        </authorList>
    </citation>
    <scope>NUCLEOTIDE SEQUENCE [LARGE SCALE GENOMIC DNA]</scope>
    <source>
        <strain evidence="2 3">DSM 16961</strain>
    </source>
</reference>
<keyword evidence="3" id="KW-1185">Reference proteome</keyword>
<proteinExistence type="predicted"/>
<comment type="caution">
    <text evidence="2">The sequence shown here is derived from an EMBL/GenBank/DDBJ whole genome shotgun (WGS) entry which is preliminary data.</text>
</comment>
<organism evidence="2 3">
    <name type="scientific">Methylobacterium variabile</name>
    <dbReference type="NCBI Taxonomy" id="298794"/>
    <lineage>
        <taxon>Bacteria</taxon>
        <taxon>Pseudomonadati</taxon>
        <taxon>Pseudomonadota</taxon>
        <taxon>Alphaproteobacteria</taxon>
        <taxon>Hyphomicrobiales</taxon>
        <taxon>Methylobacteriaceae</taxon>
        <taxon>Methylobacterium</taxon>
    </lineage>
</organism>
<sequence length="70" mass="7944">MARRTVDRAEVRVAMKGSPYSLWLSAANRAAGFWMGHAANAVRRQQRAALTELGKPAKPKRRRRTKRRAV</sequence>
<evidence type="ECO:0000256" key="1">
    <source>
        <dbReference type="SAM" id="MobiDB-lite"/>
    </source>
</evidence>
<dbReference type="Proteomes" id="UP000035955">
    <property type="component" value="Unassembled WGS sequence"/>
</dbReference>
<evidence type="ECO:0000313" key="2">
    <source>
        <dbReference type="EMBL" id="KMO31412.1"/>
    </source>
</evidence>
<name>A0A0J6SCF9_9HYPH</name>
<feature type="region of interest" description="Disordered" evidence="1">
    <location>
        <begin position="48"/>
        <end position="70"/>
    </location>
</feature>
<accession>A0A0J6SCF9</accession>
<dbReference type="EMBL" id="LABY01000196">
    <property type="protein sequence ID" value="KMO31412.1"/>
    <property type="molecule type" value="Genomic_DNA"/>
</dbReference>
<dbReference type="AlphaFoldDB" id="A0A0J6SCF9"/>